<dbReference type="EMBL" id="JABSNP010000010">
    <property type="protein sequence ID" value="NRT19638.1"/>
    <property type="molecule type" value="Genomic_DNA"/>
</dbReference>
<reference evidence="5 6" key="1">
    <citation type="submission" date="2020-05" db="EMBL/GenBank/DDBJ databases">
        <title>Genomic Encyclopedia of Type Strains, Phase IV (KMG-V): Genome sequencing to study the core and pangenomes of soil and plant-associated prokaryotes.</title>
        <authorList>
            <person name="Whitman W."/>
        </authorList>
    </citation>
    <scope>NUCLEOTIDE SEQUENCE [LARGE SCALE GENOMIC DNA]</scope>
    <source>
        <strain evidence="5 6">9A</strain>
    </source>
</reference>
<feature type="region of interest" description="Disordered" evidence="2">
    <location>
        <begin position="1015"/>
        <end position="1100"/>
    </location>
</feature>
<feature type="repeat" description="TPR" evidence="1">
    <location>
        <begin position="671"/>
        <end position="704"/>
    </location>
</feature>
<evidence type="ECO:0000313" key="5">
    <source>
        <dbReference type="EMBL" id="NRT19638.1"/>
    </source>
</evidence>
<evidence type="ECO:0000256" key="2">
    <source>
        <dbReference type="SAM" id="MobiDB-lite"/>
    </source>
</evidence>
<feature type="repeat" description="TPR" evidence="1">
    <location>
        <begin position="114"/>
        <end position="147"/>
    </location>
</feature>
<evidence type="ECO:0000313" key="6">
    <source>
        <dbReference type="Proteomes" id="UP000779507"/>
    </source>
</evidence>
<gene>
    <name evidence="5" type="ORF">HNP98_002470</name>
</gene>
<dbReference type="InterPro" id="IPR019734">
    <property type="entry name" value="TPR_rpt"/>
</dbReference>
<feature type="signal peptide" evidence="3">
    <location>
        <begin position="1"/>
        <end position="23"/>
    </location>
</feature>
<keyword evidence="3" id="KW-0732">Signal</keyword>
<protein>
    <submittedName>
        <fullName evidence="5">TolA-binding protein</fullName>
    </submittedName>
</protein>
<feature type="domain" description="Ancillary SecYEG translocon subunit/Cell division coordinator CpoB TPR" evidence="4">
    <location>
        <begin position="850"/>
        <end position="989"/>
    </location>
</feature>
<dbReference type="PROSITE" id="PS50005">
    <property type="entry name" value="TPR"/>
    <property type="match status" value="3"/>
</dbReference>
<accession>A0ABX2FS27</accession>
<dbReference type="SMART" id="SM00028">
    <property type="entry name" value="TPR"/>
    <property type="match status" value="16"/>
</dbReference>
<dbReference type="Pfam" id="PF13432">
    <property type="entry name" value="TPR_16"/>
    <property type="match status" value="3"/>
</dbReference>
<comment type="caution">
    <text evidence="5">The sequence shown here is derived from an EMBL/GenBank/DDBJ whole genome shotgun (WGS) entry which is preliminary data.</text>
</comment>
<evidence type="ECO:0000256" key="1">
    <source>
        <dbReference type="PROSITE-ProRule" id="PRU00339"/>
    </source>
</evidence>
<dbReference type="Pfam" id="PF14559">
    <property type="entry name" value="TPR_19"/>
    <property type="match status" value="1"/>
</dbReference>
<dbReference type="InterPro" id="IPR011990">
    <property type="entry name" value="TPR-like_helical_dom_sf"/>
</dbReference>
<keyword evidence="6" id="KW-1185">Reference proteome</keyword>
<dbReference type="Pfam" id="PF09976">
    <property type="entry name" value="TPR_21"/>
    <property type="match status" value="1"/>
</dbReference>
<dbReference type="Gene3D" id="1.25.40.10">
    <property type="entry name" value="Tetratricopeptide repeat domain"/>
    <property type="match status" value="8"/>
</dbReference>
<proteinExistence type="predicted"/>
<dbReference type="SUPFAM" id="SSF48452">
    <property type="entry name" value="TPR-like"/>
    <property type="match status" value="8"/>
</dbReference>
<feature type="compositionally biased region" description="Low complexity" evidence="2">
    <location>
        <begin position="1022"/>
        <end position="1047"/>
    </location>
</feature>
<name>A0ABX2FS27_9BACT</name>
<dbReference type="RefSeq" id="WP_173810351.1">
    <property type="nucleotide sequence ID" value="NZ_JABSNP010000010.1"/>
</dbReference>
<feature type="repeat" description="TPR" evidence="1">
    <location>
        <begin position="634"/>
        <end position="667"/>
    </location>
</feature>
<dbReference type="InterPro" id="IPR018704">
    <property type="entry name" value="SecYEG/CpoB_TPR"/>
</dbReference>
<evidence type="ECO:0000259" key="4">
    <source>
        <dbReference type="Pfam" id="PF09976"/>
    </source>
</evidence>
<dbReference type="Proteomes" id="UP000779507">
    <property type="component" value="Unassembled WGS sequence"/>
</dbReference>
<dbReference type="Pfam" id="PF13174">
    <property type="entry name" value="TPR_6"/>
    <property type="match status" value="3"/>
</dbReference>
<evidence type="ECO:0000256" key="3">
    <source>
        <dbReference type="SAM" id="SignalP"/>
    </source>
</evidence>
<dbReference type="PANTHER" id="PTHR37423">
    <property type="entry name" value="SOLUBLE LYTIC MUREIN TRANSGLYCOSYLASE-RELATED"/>
    <property type="match status" value="1"/>
</dbReference>
<organism evidence="5 6">
    <name type="scientific">Hymenobacter caeli</name>
    <dbReference type="NCBI Taxonomy" id="2735894"/>
    <lineage>
        <taxon>Bacteria</taxon>
        <taxon>Pseudomonadati</taxon>
        <taxon>Bacteroidota</taxon>
        <taxon>Cytophagia</taxon>
        <taxon>Cytophagales</taxon>
        <taxon>Hymenobacteraceae</taxon>
        <taxon>Hymenobacter</taxon>
    </lineage>
</organism>
<keyword evidence="1" id="KW-0802">TPR repeat</keyword>
<feature type="chain" id="PRO_5046292017" evidence="3">
    <location>
        <begin position="24"/>
        <end position="1100"/>
    </location>
</feature>
<dbReference type="PANTHER" id="PTHR37423:SF2">
    <property type="entry name" value="MEMBRANE-BOUND LYTIC MUREIN TRANSGLYCOSYLASE C"/>
    <property type="match status" value="1"/>
</dbReference>
<sequence>MKLFPRLVLAATLAAAAPAAALAQQTQVFASDERFFQEGLELFDRQQYGAAQQAFRQYLAVEPRRTGRQEPVARDRTADAEYYDAVAGLYLLHPDAEGLVLAFVAQHPAHPQAAVAYFELGKFYFDQQQYPQAITYLQKVAPANLSDAQRAESDFKLAYSEFQQKDYAQARLLFDRTKQVPGPYRYASAYYAGYLAYRANDYAAARADLAVAEQNDGYKAVVPAIMTQIYYKEGNYDGLIAYAAPRLRQEPPPQNADEIQLLVGDAYYQKEDYQQATGYYNQYAAVHKNKVEPALQYKIGFANYKMGDYKSAIANLRAVATRRDTLGQNAAYHLGLSYLQAGQKPQAVTAFEAARQGPVQKDVAENATLKLAQVQAELGNQPEVVAVLKDFRRKYPRSRNLATADDLLSEGFLASNDYAQAIAYLEGLDDRGPKLNATYQRVTYAQAATLYNAGQYDPALALLDKSLKYPSDDALRAAAQVLKGEIYSVGQRYPEAATAYAAAARTVRQGGVSPEEVAFEQRARYGLGYAYYNTKQYGPARPQFQAYLAADDASNTRDANYYDATLRLADLSYVAKSYQPALAGYDKVIQANAADKDYAYYQKGVTLGQMGRRAEADQTLAALLRTSPNSRYAEQAAYQQAQLAFEAGDYQPAVDGFTKLISGRPNSPLVPQALQKRGVAYANLQKQDAAVADFRRVLTDFPRSEAAGQAIYSLQESLTAQGKTEDFDQALAAFKAQNPGSKATESVELEAAKSLYLAEKYPQAIQRLESYLQQYPDNALGADARYYLADSYLKTGNKTEALPRLRAVVSENKSEFVNRALGRAADLDLETKNYPEAIQYYTQLRTASPNRREVANATLGLLKAEYESGDDAATRRVAEELRAQAGATASATNTALLYLGKASYRAGSLDQAAPELAAAVAAAPNDALGAEANYLLADTQFKQKNYDQALKTALRNNSDFGNFALWQGRAFLLVADVYAAQGDNFQARGTLNSIVDNKFPVAEIVAAARERLKTLGPDEAETPAAPTKSTPAKAAKATPVKPASAPVRGATATPRAQPPLRSGLQPAGTPPATAPADTLQPAAPTARPATAPAADSTKQR</sequence>
<feature type="compositionally biased region" description="Low complexity" evidence="2">
    <location>
        <begin position="1074"/>
        <end position="1094"/>
    </location>
</feature>